<dbReference type="CDD" id="cd02440">
    <property type="entry name" value="AdoMet_MTases"/>
    <property type="match status" value="1"/>
</dbReference>
<dbReference type="AlphaFoldDB" id="A0A2U1UY89"/>
<evidence type="ECO:0000256" key="3">
    <source>
        <dbReference type="ARBA" id="ARBA00022691"/>
    </source>
</evidence>
<dbReference type="SUPFAM" id="SSF53335">
    <property type="entry name" value="S-adenosyl-L-methionine-dependent methyltransferases"/>
    <property type="match status" value="1"/>
</dbReference>
<organism evidence="5 6">
    <name type="scientific">Teichococcus aestuarii</name>
    <dbReference type="NCBI Taxonomy" id="568898"/>
    <lineage>
        <taxon>Bacteria</taxon>
        <taxon>Pseudomonadati</taxon>
        <taxon>Pseudomonadota</taxon>
        <taxon>Alphaproteobacteria</taxon>
        <taxon>Acetobacterales</taxon>
        <taxon>Roseomonadaceae</taxon>
        <taxon>Roseomonas</taxon>
    </lineage>
</organism>
<comment type="caution">
    <text evidence="5">The sequence shown here is derived from an EMBL/GenBank/DDBJ whole genome shotgun (WGS) entry which is preliminary data.</text>
</comment>
<dbReference type="Proteomes" id="UP000245048">
    <property type="component" value="Unassembled WGS sequence"/>
</dbReference>
<keyword evidence="3" id="KW-0949">S-adenosyl-L-methionine</keyword>
<dbReference type="GO" id="GO:0032259">
    <property type="term" value="P:methylation"/>
    <property type="evidence" value="ECO:0007669"/>
    <property type="project" value="UniProtKB-KW"/>
</dbReference>
<accession>A0A2U1UY89</accession>
<evidence type="ECO:0000256" key="1">
    <source>
        <dbReference type="ARBA" id="ARBA00022603"/>
    </source>
</evidence>
<evidence type="ECO:0000256" key="2">
    <source>
        <dbReference type="ARBA" id="ARBA00022679"/>
    </source>
</evidence>
<proteinExistence type="predicted"/>
<gene>
    <name evidence="5" type="ORF">CR165_22045</name>
</gene>
<sequence>MVDAEQQGRTEVALAWYAAEATMLAERDAAVPAEALLGWLQPFLPQEPGLILDVGAGTGREAAWLAAQGHQVLAIEPVAALRQAAEPRQAGLRVRWLDDRLPALAATQRLGLAADLVLLSAVWQHVAPADRPRAFRKLVGLLKAGGLLALTLRHGPAEPERGMHPVSVAEIEALARAKGLVLLSVTEAAERLGRSEIRWTQMVLRLPDDGSGALPLLRHLILNDAKSATYKLGLLRSLCRVADGAAGLAEEAGPEHVAVPLGLVALLWLRLYLPLLAAGLPQSPQNRGAAGLGFVGPGCQALLGGAASWWRVSTAASATNAWTRNGSCRWRMPGARSRPGDGTTMRAVLTVPWGTWRPRNLLPQQPGRAADEAGKLSLRADQFWLHGHPPSPAASTAG</sequence>
<feature type="domain" description="Methyltransferase type 11" evidence="4">
    <location>
        <begin position="52"/>
        <end position="149"/>
    </location>
</feature>
<evidence type="ECO:0000313" key="6">
    <source>
        <dbReference type="Proteomes" id="UP000245048"/>
    </source>
</evidence>
<protein>
    <recommendedName>
        <fullName evidence="4">Methyltransferase type 11 domain-containing protein</fullName>
    </recommendedName>
</protein>
<dbReference type="GO" id="GO:0008757">
    <property type="term" value="F:S-adenosylmethionine-dependent methyltransferase activity"/>
    <property type="evidence" value="ECO:0007669"/>
    <property type="project" value="InterPro"/>
</dbReference>
<reference evidence="6" key="1">
    <citation type="submission" date="2017-10" db="EMBL/GenBank/DDBJ databases">
        <authorList>
            <person name="Toshchakov S.V."/>
            <person name="Goeva M.A."/>
        </authorList>
    </citation>
    <scope>NUCLEOTIDE SEQUENCE [LARGE SCALE GENOMIC DNA]</scope>
    <source>
        <strain evidence="6">JR1/69-1-13</strain>
    </source>
</reference>
<dbReference type="PANTHER" id="PTHR43464:SF19">
    <property type="entry name" value="UBIQUINONE BIOSYNTHESIS O-METHYLTRANSFERASE, MITOCHONDRIAL"/>
    <property type="match status" value="1"/>
</dbReference>
<evidence type="ECO:0000313" key="5">
    <source>
        <dbReference type="EMBL" id="PWC26629.1"/>
    </source>
</evidence>
<evidence type="ECO:0000259" key="4">
    <source>
        <dbReference type="Pfam" id="PF08241"/>
    </source>
</evidence>
<dbReference type="PANTHER" id="PTHR43464">
    <property type="entry name" value="METHYLTRANSFERASE"/>
    <property type="match status" value="1"/>
</dbReference>
<keyword evidence="2" id="KW-0808">Transferase</keyword>
<keyword evidence="1" id="KW-0489">Methyltransferase</keyword>
<dbReference type="EMBL" id="PDOA01000028">
    <property type="protein sequence ID" value="PWC26629.1"/>
    <property type="molecule type" value="Genomic_DNA"/>
</dbReference>
<dbReference type="Gene3D" id="3.40.50.150">
    <property type="entry name" value="Vaccinia Virus protein VP39"/>
    <property type="match status" value="1"/>
</dbReference>
<dbReference type="InterPro" id="IPR013216">
    <property type="entry name" value="Methyltransf_11"/>
</dbReference>
<dbReference type="Pfam" id="PF08241">
    <property type="entry name" value="Methyltransf_11"/>
    <property type="match status" value="1"/>
</dbReference>
<name>A0A2U1UY89_9PROT</name>
<keyword evidence="6" id="KW-1185">Reference proteome</keyword>
<dbReference type="InterPro" id="IPR029063">
    <property type="entry name" value="SAM-dependent_MTases_sf"/>
</dbReference>